<dbReference type="SUPFAM" id="SSF53474">
    <property type="entry name" value="alpha/beta-Hydrolases"/>
    <property type="match status" value="1"/>
</dbReference>
<dbReference type="InterPro" id="IPR029058">
    <property type="entry name" value="AB_hydrolase_fold"/>
</dbReference>
<sequence length="382" mass="39979">MSYPQLEPEVAAHLAAEEPAPVGIEADIAIERAHVQRQLARHFAAFALPGPEMASVVDHRVPVPGFRTADGTHAPPGAITVRCYRPLGADGPDGQLGGPGTGRLPVHVLLHGGGWSTGSIDDAVSDASARHRADTARCVVLAPEYRLAPEHPYPTAVHDVVAVLDWLPSVADALGADAGTVVLGGSSAGANLAAAAALAGPRRPELAGLLLEVPALDLTGETMLAAASRLDLPPGLDLDEVGIGQLMMRYFGSRDRWVAHREEPTASPLLAPDLSGLPPVAVQVGGLDPLQEDGLRFAERVAGTGTPVWRRVYPGALHGSPILNRSWPTGRRWHDDALRVLTELLHGSAPSRPSPVDTADALRDSGWITGDDRSGTPAAYHS</sequence>
<accession>A0A849A898</accession>
<dbReference type="RefSeq" id="WP_171200431.1">
    <property type="nucleotide sequence ID" value="NZ_JABEND010000008.1"/>
</dbReference>
<protein>
    <submittedName>
        <fullName evidence="4">Alpha/beta hydrolase fold domain-containing protein</fullName>
    </submittedName>
</protein>
<evidence type="ECO:0000256" key="2">
    <source>
        <dbReference type="SAM" id="MobiDB-lite"/>
    </source>
</evidence>
<organism evidence="4 5">
    <name type="scientific">Nakamurella aerolata</name>
    <dbReference type="NCBI Taxonomy" id="1656892"/>
    <lineage>
        <taxon>Bacteria</taxon>
        <taxon>Bacillati</taxon>
        <taxon>Actinomycetota</taxon>
        <taxon>Actinomycetes</taxon>
        <taxon>Nakamurellales</taxon>
        <taxon>Nakamurellaceae</taxon>
        <taxon>Nakamurella</taxon>
    </lineage>
</organism>
<proteinExistence type="predicted"/>
<keyword evidence="1 4" id="KW-0378">Hydrolase</keyword>
<dbReference type="Gene3D" id="3.40.50.1820">
    <property type="entry name" value="alpha/beta hydrolase"/>
    <property type="match status" value="1"/>
</dbReference>
<evidence type="ECO:0000313" key="5">
    <source>
        <dbReference type="Proteomes" id="UP000562984"/>
    </source>
</evidence>
<dbReference type="InterPro" id="IPR050300">
    <property type="entry name" value="GDXG_lipolytic_enzyme"/>
</dbReference>
<evidence type="ECO:0000259" key="3">
    <source>
        <dbReference type="Pfam" id="PF07859"/>
    </source>
</evidence>
<dbReference type="EMBL" id="JABEND010000008">
    <property type="protein sequence ID" value="NNG36725.1"/>
    <property type="molecule type" value="Genomic_DNA"/>
</dbReference>
<feature type="region of interest" description="Disordered" evidence="2">
    <location>
        <begin position="347"/>
        <end position="382"/>
    </location>
</feature>
<keyword evidence="5" id="KW-1185">Reference proteome</keyword>
<dbReference type="PANTHER" id="PTHR48081">
    <property type="entry name" value="AB HYDROLASE SUPERFAMILY PROTEIN C4A8.06C"/>
    <property type="match status" value="1"/>
</dbReference>
<feature type="domain" description="Alpha/beta hydrolase fold-3" evidence="3">
    <location>
        <begin position="108"/>
        <end position="319"/>
    </location>
</feature>
<dbReference type="InterPro" id="IPR013094">
    <property type="entry name" value="AB_hydrolase_3"/>
</dbReference>
<evidence type="ECO:0000313" key="4">
    <source>
        <dbReference type="EMBL" id="NNG36725.1"/>
    </source>
</evidence>
<gene>
    <name evidence="4" type="ORF">HKD39_13585</name>
</gene>
<dbReference type="Pfam" id="PF07859">
    <property type="entry name" value="Abhydrolase_3"/>
    <property type="match status" value="1"/>
</dbReference>
<dbReference type="GO" id="GO:0016787">
    <property type="term" value="F:hydrolase activity"/>
    <property type="evidence" value="ECO:0007669"/>
    <property type="project" value="UniProtKB-KW"/>
</dbReference>
<reference evidence="4 5" key="1">
    <citation type="submission" date="2020-05" db="EMBL/GenBank/DDBJ databases">
        <title>Nakamurella sp. DB0629 isolated from air conditioner.</title>
        <authorList>
            <person name="Kim D.H."/>
            <person name="Kim D.-U."/>
        </authorList>
    </citation>
    <scope>NUCLEOTIDE SEQUENCE [LARGE SCALE GENOMIC DNA]</scope>
    <source>
        <strain evidence="4 5">DB0629</strain>
    </source>
</reference>
<comment type="caution">
    <text evidence="4">The sequence shown here is derived from an EMBL/GenBank/DDBJ whole genome shotgun (WGS) entry which is preliminary data.</text>
</comment>
<evidence type="ECO:0000256" key="1">
    <source>
        <dbReference type="ARBA" id="ARBA00022801"/>
    </source>
</evidence>
<name>A0A849A898_9ACTN</name>
<dbReference type="Proteomes" id="UP000562984">
    <property type="component" value="Unassembled WGS sequence"/>
</dbReference>
<dbReference type="AlphaFoldDB" id="A0A849A898"/>